<protein>
    <submittedName>
        <fullName evidence="1">Uncharacterized protein</fullName>
    </submittedName>
</protein>
<dbReference type="PROSITE" id="PS51257">
    <property type="entry name" value="PROKAR_LIPOPROTEIN"/>
    <property type="match status" value="1"/>
</dbReference>
<dbReference type="Gene3D" id="1.25.40.10">
    <property type="entry name" value="Tetratricopeptide repeat domain"/>
    <property type="match status" value="5"/>
</dbReference>
<reference evidence="1" key="1">
    <citation type="submission" date="2018-06" db="EMBL/GenBank/DDBJ databases">
        <authorList>
            <person name="Zhirakovskaya E."/>
        </authorList>
    </citation>
    <scope>NUCLEOTIDE SEQUENCE</scope>
</reference>
<dbReference type="InterPro" id="IPR011990">
    <property type="entry name" value="TPR-like_helical_dom_sf"/>
</dbReference>
<accession>A0A3B1AP08</accession>
<name>A0A3B1AP08_9ZZZZ</name>
<organism evidence="1">
    <name type="scientific">hydrothermal vent metagenome</name>
    <dbReference type="NCBI Taxonomy" id="652676"/>
    <lineage>
        <taxon>unclassified sequences</taxon>
        <taxon>metagenomes</taxon>
        <taxon>ecological metagenomes</taxon>
    </lineage>
</organism>
<dbReference type="EMBL" id="UOFS01000042">
    <property type="protein sequence ID" value="VAW99969.1"/>
    <property type="molecule type" value="Genomic_DNA"/>
</dbReference>
<proteinExistence type="predicted"/>
<dbReference type="SUPFAM" id="SSF48452">
    <property type="entry name" value="TPR-like"/>
    <property type="match status" value="2"/>
</dbReference>
<sequence>MLLKIFCIAVVLLVSACSSNAPLIGSISERVTLFDVPESAPIATSDVIDAYQKSLEGDTSNSIRILAEKRIADLTLEQSDQQKIKDSHIGFIQYLKKYPNQVGNDYIWYQLARAYSTMNNQNEKINALMALVKKYPQSAYFNESVFRIAETFFAKKQFNAATKWYGVLLKKTNNSNFLERALYKKSWAEFKLKHYANAIDSALILLDKKNQKKNSNLSQIKARVLEKNTNMVDDIIHIIVLSLSKSNFDDVIEQYFSTATHKNYESLLYGKLAQFFYEKNRLLDAANVYLRYSKNNPQEFIAAKYHLAALDIFRQNNFIDLSAKNIALLITRFGVSSEFWRKINLEQRNELKPILKQHVVLLANHYHSVARKTNKQGHFNLAIKWYRLYLTTFLDDANAAYYHFLLAELLFDSKRYQQAIIEYSKTAYDYPKHAETANAAYAMLLAYEKLKLILSKKDWFLIQEAAINSALKFIKNFSEYRYINGVMLKTSQALFVVKNYSQAVSLASRILDENRISDARQRLSVRIILGHSLYNLRQYATAEQAYKIILSQIKQDNNDYDVIVNRLASSLYRQAEIFKDKKSYQKAAHYFLSSSTKTLIRDVRIKSEYDAAAMFIQVHDWNRAAVILENLKIQKLDTAQYKKIKYGITEKLALIYSKTGQGEKAAVEFLTLANSANKKHQATMIWQAAEMYQLAGLEKKAIKLYKRYIRKFPYPLIDALNARKIIANYYTNNNAYDKASYWLREIIKADKYAGSQRDSESNHMAATAMLTLAKPQRKKYYQASLKLPIKKNLRIKKKLMQQSIKAYEKAIAYKTTGVFTQASYEIAEIYHELARSIIASPRPPELDEDQLEEYNLLIEEQAFPFEEQAIEIHLANIERTQDGLYDAGIKKSFSALEKLFPIRYAKSEKILPYVELLN</sequence>
<evidence type="ECO:0000313" key="1">
    <source>
        <dbReference type="EMBL" id="VAW99969.1"/>
    </source>
</evidence>
<dbReference type="AlphaFoldDB" id="A0A3B1AP08"/>
<gene>
    <name evidence="1" type="ORF">MNBD_GAMMA22-1060</name>
</gene>